<accession>A0A9X8UKW0</accession>
<keyword evidence="4" id="KW-1185">Reference proteome</keyword>
<comment type="caution">
    <text evidence="3">The sequence shown here is derived from an EMBL/GenBank/DDBJ whole genome shotgun (WGS) entry which is preliminary data.</text>
</comment>
<dbReference type="EMBL" id="SLUK01000002">
    <property type="protein sequence ID" value="TCL44740.1"/>
    <property type="molecule type" value="Genomic_DNA"/>
</dbReference>
<evidence type="ECO:0000256" key="1">
    <source>
        <dbReference type="SAM" id="MobiDB-lite"/>
    </source>
</evidence>
<keyword evidence="2" id="KW-0812">Transmembrane</keyword>
<name>A0A9X8UKW0_9FIRM</name>
<proteinExistence type="predicted"/>
<gene>
    <name evidence="3" type="ORF">EDD78_102366</name>
</gene>
<evidence type="ECO:0000256" key="2">
    <source>
        <dbReference type="SAM" id="Phobius"/>
    </source>
</evidence>
<feature type="region of interest" description="Disordered" evidence="1">
    <location>
        <begin position="390"/>
        <end position="409"/>
    </location>
</feature>
<dbReference type="Proteomes" id="UP000294682">
    <property type="component" value="Unassembled WGS sequence"/>
</dbReference>
<evidence type="ECO:0008006" key="5">
    <source>
        <dbReference type="Google" id="ProtNLM"/>
    </source>
</evidence>
<evidence type="ECO:0000313" key="3">
    <source>
        <dbReference type="EMBL" id="TCL44740.1"/>
    </source>
</evidence>
<keyword evidence="2" id="KW-0472">Membrane</keyword>
<dbReference type="RefSeq" id="WP_132084093.1">
    <property type="nucleotide sequence ID" value="NZ_SLUK01000002.1"/>
</dbReference>
<dbReference type="Pfam" id="PF06898">
    <property type="entry name" value="YqfD"/>
    <property type="match status" value="1"/>
</dbReference>
<feature type="transmembrane region" description="Helical" evidence="2">
    <location>
        <begin position="88"/>
        <end position="109"/>
    </location>
</feature>
<feature type="compositionally biased region" description="Polar residues" evidence="1">
    <location>
        <begin position="400"/>
        <end position="409"/>
    </location>
</feature>
<reference evidence="3 4" key="1">
    <citation type="submission" date="2019-03" db="EMBL/GenBank/DDBJ databases">
        <title>Genomic Encyclopedia of Type Strains, Phase IV (KMG-IV): sequencing the most valuable type-strain genomes for metagenomic binning, comparative biology and taxonomic classification.</title>
        <authorList>
            <person name="Goeker M."/>
        </authorList>
    </citation>
    <scope>NUCLEOTIDE SEQUENCE [LARGE SCALE GENOMIC DNA]</scope>
    <source>
        <strain evidence="3 4">DSM 100433</strain>
    </source>
</reference>
<organism evidence="3 4">
    <name type="scientific">Harryflintia acetispora</name>
    <dbReference type="NCBI Taxonomy" id="1849041"/>
    <lineage>
        <taxon>Bacteria</taxon>
        <taxon>Bacillati</taxon>
        <taxon>Bacillota</taxon>
        <taxon>Clostridia</taxon>
        <taxon>Eubacteriales</taxon>
        <taxon>Oscillospiraceae</taxon>
        <taxon>Harryflintia</taxon>
    </lineage>
</organism>
<sequence>MFIRLLRYIKGVVRFSLSGGFIERFLNLCTRAGVPVWDTVRSKTGVTACTTAAGYKRLRPIAKKTGVRMRLIEKGGMPFTRFRYRKRIGLLVGALLFALFLGGMSRFIWNVEIEGAETIKEEYLLDNLRKVGVYEGAYIGSIDTLNAENQMMLLTPQLSWIAINLHASSATVEIKERQMAPELIDKKSPCNVVAARTGQIKYMEVYEGQPMLKVGDTVQEGEIIVSSYIEGTQIKERGYFTHARAKVIAEFQEDVRIAVPLREELRTPTGEVVRKRSLHLFGLDIPLHLTGAPKSPSERETETGSPKLFGVKIPLQITTDTYRLVEVHTATLSEAQAREQALEQLNQYESDFSSIGTIASKTASGRLEGEEYVVDAQFLLQQDIARQKEIDVVEEPSAQPPAQSGETKQ</sequence>
<dbReference type="PIRSF" id="PIRSF029895">
    <property type="entry name" value="SpoIV"/>
    <property type="match status" value="1"/>
</dbReference>
<dbReference type="AlphaFoldDB" id="A0A9X8UKW0"/>
<evidence type="ECO:0000313" key="4">
    <source>
        <dbReference type="Proteomes" id="UP000294682"/>
    </source>
</evidence>
<protein>
    <recommendedName>
        <fullName evidence="5">Sporulation protein YqfD</fullName>
    </recommendedName>
</protein>
<dbReference type="InterPro" id="IPR010690">
    <property type="entry name" value="YqfD"/>
</dbReference>
<keyword evidence="2" id="KW-1133">Transmembrane helix</keyword>